<organism evidence="1 2">
    <name type="scientific">Pedobacter westerhofensis</name>
    <dbReference type="NCBI Taxonomy" id="425512"/>
    <lineage>
        <taxon>Bacteria</taxon>
        <taxon>Pseudomonadati</taxon>
        <taxon>Bacteroidota</taxon>
        <taxon>Sphingobacteriia</taxon>
        <taxon>Sphingobacteriales</taxon>
        <taxon>Sphingobacteriaceae</taxon>
        <taxon>Pedobacter</taxon>
    </lineage>
</organism>
<protein>
    <submittedName>
        <fullName evidence="1">Uncharacterized protein</fullName>
    </submittedName>
</protein>
<dbReference type="AlphaFoldDB" id="A0A521C0F9"/>
<sequence length="81" mass="9394">MTYKELLYDLADRTAETYSSYLESKVSSLVDPQGLPERTEQHRAEYERLEKKLIALLATVKNEDSADAEAPDDFYEDFIKE</sequence>
<dbReference type="Proteomes" id="UP000320300">
    <property type="component" value="Unassembled WGS sequence"/>
</dbReference>
<name>A0A521C0F9_9SPHI</name>
<reference evidence="1 2" key="1">
    <citation type="submission" date="2017-05" db="EMBL/GenBank/DDBJ databases">
        <authorList>
            <person name="Varghese N."/>
            <person name="Submissions S."/>
        </authorList>
    </citation>
    <scope>NUCLEOTIDE SEQUENCE [LARGE SCALE GENOMIC DNA]</scope>
    <source>
        <strain evidence="1 2">DSM 19036</strain>
    </source>
</reference>
<proteinExistence type="predicted"/>
<gene>
    <name evidence="1" type="ORF">SAMN06265348_103125</name>
</gene>
<evidence type="ECO:0000313" key="1">
    <source>
        <dbReference type="EMBL" id="SMO52893.1"/>
    </source>
</evidence>
<dbReference type="RefSeq" id="WP_142527339.1">
    <property type="nucleotide sequence ID" value="NZ_CBCSJO010000004.1"/>
</dbReference>
<dbReference type="EMBL" id="FXTN01000003">
    <property type="protein sequence ID" value="SMO52893.1"/>
    <property type="molecule type" value="Genomic_DNA"/>
</dbReference>
<dbReference type="OrthoDB" id="769766at2"/>
<keyword evidence="2" id="KW-1185">Reference proteome</keyword>
<accession>A0A521C0F9</accession>
<evidence type="ECO:0000313" key="2">
    <source>
        <dbReference type="Proteomes" id="UP000320300"/>
    </source>
</evidence>